<feature type="compositionally biased region" description="Basic and acidic residues" evidence="1">
    <location>
        <begin position="326"/>
        <end position="344"/>
    </location>
</feature>
<organism evidence="3">
    <name type="scientific">Zooxanthella nutricula</name>
    <dbReference type="NCBI Taxonomy" id="1333877"/>
    <lineage>
        <taxon>Eukaryota</taxon>
        <taxon>Sar</taxon>
        <taxon>Alveolata</taxon>
        <taxon>Dinophyceae</taxon>
        <taxon>Peridiniales</taxon>
        <taxon>Peridiniales incertae sedis</taxon>
        <taxon>Zooxanthella</taxon>
    </lineage>
</organism>
<proteinExistence type="predicted"/>
<dbReference type="GO" id="GO:0016891">
    <property type="term" value="F:RNA endonuclease activity producing 5'-phosphomonoesters, hydrolytic mechanism"/>
    <property type="evidence" value="ECO:0007669"/>
    <property type="project" value="InterPro"/>
</dbReference>
<sequence length="354" mass="38195">MFSSRDGGKGKGWGQSGWGKAKGSHKGTQAETQAFEMQLMSCANQIWTGLLDMNVSMPRLAMQWDGVMGLRARVLGMQGLAPQPSKSRAKLAAAAGNFGGCMTATSDLGGGGGTAYPREQWEPREPRELKEPGGGLLDGVDYKNKLNMVVTKRAGRNITKHDVVYTAEQDAAGGYVAQVSSSTLLESAYSNPFPMATRRLAEHAAAQAALEAEFPEVAQECRTEKAEPKGKKRKGINTVEDGPKTRLNNFLQVLLDRPCQKGDITYETQGDEDGPIIAWVCLPAWDPDQSWQGVPAEDQKQAERNAAEAACEALEDVVAPLAEERKAKKAKLAMERQKASKEASRAGVPTDMLV</sequence>
<feature type="region of interest" description="Disordered" evidence="1">
    <location>
        <begin position="326"/>
        <end position="354"/>
    </location>
</feature>
<protein>
    <recommendedName>
        <fullName evidence="2">Dicer dsRNA-binding fold domain-containing protein</fullName>
    </recommendedName>
</protein>
<reference evidence="3" key="1">
    <citation type="submission" date="2021-01" db="EMBL/GenBank/DDBJ databases">
        <authorList>
            <person name="Corre E."/>
            <person name="Pelletier E."/>
            <person name="Niang G."/>
            <person name="Scheremetjew M."/>
            <person name="Finn R."/>
            <person name="Kale V."/>
            <person name="Holt S."/>
            <person name="Cochrane G."/>
            <person name="Meng A."/>
            <person name="Brown T."/>
            <person name="Cohen L."/>
        </authorList>
    </citation>
    <scope>NUCLEOTIDE SEQUENCE</scope>
    <source>
        <strain evidence="3">RCC3387</strain>
    </source>
</reference>
<name>A0A7S2QK13_9DINO</name>
<accession>A0A7S2QK13</accession>
<feature type="region of interest" description="Disordered" evidence="1">
    <location>
        <begin position="220"/>
        <end position="241"/>
    </location>
</feature>
<evidence type="ECO:0000313" key="3">
    <source>
        <dbReference type="EMBL" id="CAD9644639.1"/>
    </source>
</evidence>
<feature type="domain" description="Dicer dsRNA-binding fold" evidence="2">
    <location>
        <begin position="246"/>
        <end position="315"/>
    </location>
</feature>
<evidence type="ECO:0000259" key="2">
    <source>
        <dbReference type="Pfam" id="PF03368"/>
    </source>
</evidence>
<dbReference type="InterPro" id="IPR005034">
    <property type="entry name" value="Dicer_dimerisation"/>
</dbReference>
<feature type="compositionally biased region" description="Basic and acidic residues" evidence="1">
    <location>
        <begin position="220"/>
        <end position="229"/>
    </location>
</feature>
<dbReference type="Pfam" id="PF03368">
    <property type="entry name" value="Dicer_dimer"/>
    <property type="match status" value="1"/>
</dbReference>
<feature type="region of interest" description="Disordered" evidence="1">
    <location>
        <begin position="1"/>
        <end position="29"/>
    </location>
</feature>
<dbReference type="EMBL" id="HBGW01098507">
    <property type="protein sequence ID" value="CAD9644639.1"/>
    <property type="molecule type" value="Transcribed_RNA"/>
</dbReference>
<dbReference type="AlphaFoldDB" id="A0A7S2QK13"/>
<evidence type="ECO:0000256" key="1">
    <source>
        <dbReference type="SAM" id="MobiDB-lite"/>
    </source>
</evidence>
<gene>
    <name evidence="3" type="ORF">BRAN1462_LOCUS62461</name>
</gene>